<reference evidence="1 2" key="1">
    <citation type="journal article" date="2015" name="Nature">
        <title>rRNA introns, odd ribosomes, and small enigmatic genomes across a large radiation of phyla.</title>
        <authorList>
            <person name="Brown C.T."/>
            <person name="Hug L.A."/>
            <person name="Thomas B.C."/>
            <person name="Sharon I."/>
            <person name="Castelle C.J."/>
            <person name="Singh A."/>
            <person name="Wilkins M.J."/>
            <person name="Williams K.H."/>
            <person name="Banfield J.F."/>
        </authorList>
    </citation>
    <scope>NUCLEOTIDE SEQUENCE [LARGE SCALE GENOMIC DNA]</scope>
</reference>
<name>A0A0G1YHY5_9BACT</name>
<proteinExistence type="predicted"/>
<gene>
    <name evidence="1" type="ORF">UY92_C0001G0057</name>
</gene>
<comment type="caution">
    <text evidence="1">The sequence shown here is derived from an EMBL/GenBank/DDBJ whole genome shotgun (WGS) entry which is preliminary data.</text>
</comment>
<organism evidence="1 2">
    <name type="scientific">Candidatus Magasanikbacteria bacterium GW2011_GWA2_56_11</name>
    <dbReference type="NCBI Taxonomy" id="1619044"/>
    <lineage>
        <taxon>Bacteria</taxon>
        <taxon>Candidatus Magasanikiibacteriota</taxon>
    </lineage>
</organism>
<protein>
    <submittedName>
        <fullName evidence="1">Uncharacterized protein</fullName>
    </submittedName>
</protein>
<dbReference type="EMBL" id="LCRX01000001">
    <property type="protein sequence ID" value="KKW43043.1"/>
    <property type="molecule type" value="Genomic_DNA"/>
</dbReference>
<evidence type="ECO:0000313" key="1">
    <source>
        <dbReference type="EMBL" id="KKW43043.1"/>
    </source>
</evidence>
<sequence length="140" mass="15809">MWKALKSHVRTGLVLRHLRADDEERLLERLLEQHRQEGTRLGERVGAMENHERVVLLIGRLNLPAHRHAVLVHDVGRVLAEPEVNERELGARGDLDPLEELGRRLGRTERISDHAQCSAGVQNVNSHERFPPVVAIPACG</sequence>
<dbReference type="AlphaFoldDB" id="A0A0G1YHY5"/>
<dbReference type="Proteomes" id="UP000033870">
    <property type="component" value="Unassembled WGS sequence"/>
</dbReference>
<evidence type="ECO:0000313" key="2">
    <source>
        <dbReference type="Proteomes" id="UP000033870"/>
    </source>
</evidence>
<accession>A0A0G1YHY5</accession>